<dbReference type="NCBIfam" id="NF038094">
    <property type="entry name" value="CueP_fam"/>
    <property type="match status" value="1"/>
</dbReference>
<gene>
    <name evidence="2" type="ORF">B4167_2952</name>
</gene>
<dbReference type="PROSITE" id="PS51257">
    <property type="entry name" value="PROKAR_LIPOPROTEIN"/>
    <property type="match status" value="1"/>
</dbReference>
<dbReference type="RefSeq" id="WP_041846488.1">
    <property type="nucleotide sequence ID" value="NZ_CP023704.1"/>
</dbReference>
<evidence type="ECO:0000313" key="3">
    <source>
        <dbReference type="Proteomes" id="UP000032076"/>
    </source>
</evidence>
<proteinExistence type="predicted"/>
<organism evidence="2 3">
    <name type="scientific">Caldibacillus thermoamylovorans</name>
    <dbReference type="NCBI Taxonomy" id="35841"/>
    <lineage>
        <taxon>Bacteria</taxon>
        <taxon>Bacillati</taxon>
        <taxon>Bacillota</taxon>
        <taxon>Bacilli</taxon>
        <taxon>Bacillales</taxon>
        <taxon>Bacillaceae</taxon>
        <taxon>Caldibacillus</taxon>
    </lineage>
</organism>
<dbReference type="Gene3D" id="2.60.40.3700">
    <property type="match status" value="1"/>
</dbReference>
<comment type="caution">
    <text evidence="2">The sequence shown here is derived from an EMBL/GenBank/DDBJ whole genome shotgun (WGS) entry which is preliminary data.</text>
</comment>
<sequence length="172" mass="19053">MKKGLVGLVGLSFAFILAACNNGVANEEVQDIKGMVHDYSVGSYNDVSASITSNELIVTDSENNKTTYDLPKDEFFVSIAPFVNRTHPCTNHSLTGCQGELVEKDFDVFIQDEDGNVVVDETMTSFENGFIDLWLPRDKKYQVKIEYNGKVAKSEISTFDGDNTCITSMQLL</sequence>
<name>A0A0D0G1L9_9BACI</name>
<evidence type="ECO:0000256" key="1">
    <source>
        <dbReference type="SAM" id="SignalP"/>
    </source>
</evidence>
<dbReference type="InterPro" id="IPR047808">
    <property type="entry name" value="CueP-like"/>
</dbReference>
<feature type="signal peptide" evidence="1">
    <location>
        <begin position="1"/>
        <end position="18"/>
    </location>
</feature>
<evidence type="ECO:0008006" key="4">
    <source>
        <dbReference type="Google" id="ProtNLM"/>
    </source>
</evidence>
<dbReference type="AlphaFoldDB" id="A0A0D0G1L9"/>
<dbReference type="OrthoDB" id="73040at2"/>
<evidence type="ECO:0000313" key="2">
    <source>
        <dbReference type="EMBL" id="KIO72582.1"/>
    </source>
</evidence>
<feature type="chain" id="PRO_5044365217" description="Secreted protein" evidence="1">
    <location>
        <begin position="19"/>
        <end position="172"/>
    </location>
</feature>
<protein>
    <recommendedName>
        <fullName evidence="4">Secreted protein</fullName>
    </recommendedName>
</protein>
<dbReference type="Proteomes" id="UP000032076">
    <property type="component" value="Unassembled WGS sequence"/>
</dbReference>
<accession>A0A0D0G1L9</accession>
<reference evidence="2 3" key="1">
    <citation type="submission" date="2015-01" db="EMBL/GenBank/DDBJ databases">
        <title>Draft Genome Sequences of Four Bacillus thermoamylovorans Strains, Isolated From Food Products.</title>
        <authorList>
            <person name="Krawcyk A.O."/>
            <person name="Berendsen E.M."/>
            <person name="Eijlander R.T."/>
            <person name="de Jong A."/>
            <person name="Wells-Bennik M."/>
            <person name="Kuipers O.P."/>
        </authorList>
    </citation>
    <scope>NUCLEOTIDE SEQUENCE [LARGE SCALE GENOMIC DNA]</scope>
    <source>
        <strain evidence="2 3">B4167</strain>
    </source>
</reference>
<dbReference type="EMBL" id="JXLU01000091">
    <property type="protein sequence ID" value="KIO72582.1"/>
    <property type="molecule type" value="Genomic_DNA"/>
</dbReference>
<dbReference type="Pfam" id="PF21172">
    <property type="entry name" value="CueP"/>
    <property type="match status" value="1"/>
</dbReference>
<keyword evidence="1" id="KW-0732">Signal</keyword>
<dbReference type="KEGG" id="bthv:CQJ30_11085"/>